<dbReference type="RefSeq" id="WP_225978465.1">
    <property type="nucleotide sequence ID" value="NZ_BJFL01000016.1"/>
</dbReference>
<dbReference type="SUPFAM" id="SSF161098">
    <property type="entry name" value="MetI-like"/>
    <property type="match status" value="1"/>
</dbReference>
<feature type="transmembrane region" description="Helical" evidence="6">
    <location>
        <begin position="52"/>
        <end position="73"/>
    </location>
</feature>
<feature type="transmembrane region" description="Helical" evidence="6">
    <location>
        <begin position="24"/>
        <end position="43"/>
    </location>
</feature>
<keyword evidence="9" id="KW-1185">Reference proteome</keyword>
<dbReference type="InterPro" id="IPR035906">
    <property type="entry name" value="MetI-like_sf"/>
</dbReference>
<evidence type="ECO:0000259" key="7">
    <source>
        <dbReference type="PROSITE" id="PS50928"/>
    </source>
</evidence>
<dbReference type="CDD" id="cd06261">
    <property type="entry name" value="TM_PBP2"/>
    <property type="match status" value="1"/>
</dbReference>
<dbReference type="GO" id="GO:0005886">
    <property type="term" value="C:plasma membrane"/>
    <property type="evidence" value="ECO:0007669"/>
    <property type="project" value="UniProtKB-SubCell"/>
</dbReference>
<keyword evidence="5 6" id="KW-0472">Membrane</keyword>
<dbReference type="Gene3D" id="1.10.3720.10">
    <property type="entry name" value="MetI-like"/>
    <property type="match status" value="1"/>
</dbReference>
<comment type="subcellular location">
    <subcellularLocation>
        <location evidence="6">Cell membrane</location>
        <topology evidence="6">Multi-pass membrane protein</topology>
    </subcellularLocation>
    <subcellularLocation>
        <location evidence="1">Membrane</location>
        <topology evidence="1">Multi-pass membrane protein</topology>
    </subcellularLocation>
</comment>
<dbReference type="PANTHER" id="PTHR30177">
    <property type="entry name" value="GLYCINE BETAINE/L-PROLINE TRANSPORT SYSTEM PERMEASE PROTEIN PROW"/>
    <property type="match status" value="1"/>
</dbReference>
<keyword evidence="4 6" id="KW-1133">Transmembrane helix</keyword>
<feature type="transmembrane region" description="Helical" evidence="6">
    <location>
        <begin position="79"/>
        <end position="96"/>
    </location>
</feature>
<evidence type="ECO:0000256" key="6">
    <source>
        <dbReference type="RuleBase" id="RU363032"/>
    </source>
</evidence>
<protein>
    <submittedName>
        <fullName evidence="8">ABC transporter permease</fullName>
    </submittedName>
</protein>
<keyword evidence="2 6" id="KW-0813">Transport</keyword>
<dbReference type="AlphaFoldDB" id="A0A4D4JCS9"/>
<comment type="similarity">
    <text evidence="6">Belongs to the binding-protein-dependent transport system permease family.</text>
</comment>
<dbReference type="Pfam" id="PF00528">
    <property type="entry name" value="BPD_transp_1"/>
    <property type="match status" value="1"/>
</dbReference>
<evidence type="ECO:0000313" key="9">
    <source>
        <dbReference type="Proteomes" id="UP000298860"/>
    </source>
</evidence>
<accession>A0A4D4JCS9</accession>
<dbReference type="Proteomes" id="UP000298860">
    <property type="component" value="Unassembled WGS sequence"/>
</dbReference>
<evidence type="ECO:0000313" key="8">
    <source>
        <dbReference type="EMBL" id="GDY31673.1"/>
    </source>
</evidence>
<comment type="caution">
    <text evidence="8">The sequence shown here is derived from an EMBL/GenBank/DDBJ whole genome shotgun (WGS) entry which is preliminary data.</text>
</comment>
<dbReference type="PROSITE" id="PS50928">
    <property type="entry name" value="ABC_TM1"/>
    <property type="match status" value="1"/>
</dbReference>
<reference evidence="9" key="1">
    <citation type="submission" date="2019-04" db="EMBL/GenBank/DDBJ databases">
        <title>Draft genome sequence of Pseudonocardiaceae bacterium SL3-2-4.</title>
        <authorList>
            <person name="Ningsih F."/>
            <person name="Yokota A."/>
            <person name="Sakai Y."/>
            <person name="Nanatani K."/>
            <person name="Yabe S."/>
            <person name="Oetari A."/>
            <person name="Sjamsuridzal W."/>
        </authorList>
    </citation>
    <scope>NUCLEOTIDE SEQUENCE [LARGE SCALE GENOMIC DNA]</scope>
    <source>
        <strain evidence="9">SL3-2-4</strain>
    </source>
</reference>
<dbReference type="InterPro" id="IPR051204">
    <property type="entry name" value="ABC_transp_perm/SBD"/>
</dbReference>
<evidence type="ECO:0000256" key="1">
    <source>
        <dbReference type="ARBA" id="ARBA00004141"/>
    </source>
</evidence>
<dbReference type="InterPro" id="IPR000515">
    <property type="entry name" value="MetI-like"/>
</dbReference>
<gene>
    <name evidence="8" type="ORF">GTS_33060</name>
</gene>
<keyword evidence="3 6" id="KW-0812">Transmembrane</keyword>
<sequence>MSFADYLGQRWPVIGVLAVQHAEMVLIAVAVAAAIGVGVGIVVEGHPRASRVALNITGTMLTIPSFALFGLLIPVLGLGAPPAIAALVLYAIFPVLRNTVTGLASVPGAVEDAARGMGLSRWARLRLVRLPLAWPVVLTGVRVATIMTVAIAAIAAGVSGPGLGQLIFGGLARIGGANALNDALAGTLGVAVLALALDLLFVALSRLTTSRGLG</sequence>
<feature type="transmembrane region" description="Helical" evidence="6">
    <location>
        <begin position="183"/>
        <end position="204"/>
    </location>
</feature>
<dbReference type="EMBL" id="BJFL01000016">
    <property type="protein sequence ID" value="GDY31673.1"/>
    <property type="molecule type" value="Genomic_DNA"/>
</dbReference>
<dbReference type="GO" id="GO:0055085">
    <property type="term" value="P:transmembrane transport"/>
    <property type="evidence" value="ECO:0007669"/>
    <property type="project" value="InterPro"/>
</dbReference>
<organism evidence="8 9">
    <name type="scientific">Gandjariella thermophila</name>
    <dbReference type="NCBI Taxonomy" id="1931992"/>
    <lineage>
        <taxon>Bacteria</taxon>
        <taxon>Bacillati</taxon>
        <taxon>Actinomycetota</taxon>
        <taxon>Actinomycetes</taxon>
        <taxon>Pseudonocardiales</taxon>
        <taxon>Pseudonocardiaceae</taxon>
        <taxon>Gandjariella</taxon>
    </lineage>
</organism>
<evidence type="ECO:0000256" key="5">
    <source>
        <dbReference type="ARBA" id="ARBA00023136"/>
    </source>
</evidence>
<dbReference type="PANTHER" id="PTHR30177:SF4">
    <property type="entry name" value="OSMOPROTECTANT IMPORT PERMEASE PROTEIN OSMW"/>
    <property type="match status" value="1"/>
</dbReference>
<proteinExistence type="inferred from homology"/>
<evidence type="ECO:0000256" key="3">
    <source>
        <dbReference type="ARBA" id="ARBA00022692"/>
    </source>
</evidence>
<evidence type="ECO:0000256" key="2">
    <source>
        <dbReference type="ARBA" id="ARBA00022448"/>
    </source>
</evidence>
<feature type="domain" description="ABC transmembrane type-1" evidence="7">
    <location>
        <begin position="18"/>
        <end position="201"/>
    </location>
</feature>
<name>A0A4D4JCS9_9PSEU</name>
<dbReference type="GO" id="GO:0031460">
    <property type="term" value="P:glycine betaine transport"/>
    <property type="evidence" value="ECO:0007669"/>
    <property type="project" value="TreeGrafter"/>
</dbReference>
<evidence type="ECO:0000256" key="4">
    <source>
        <dbReference type="ARBA" id="ARBA00022989"/>
    </source>
</evidence>